<reference evidence="3 4" key="1">
    <citation type="submission" date="2017-06" db="EMBL/GenBank/DDBJ databases">
        <authorList>
            <person name="Kim H.J."/>
            <person name="Triplett B.A."/>
        </authorList>
    </citation>
    <scope>NUCLEOTIDE SEQUENCE [LARGE SCALE GENOMIC DNA]</scope>
    <source>
        <strain evidence="3 4">DSM 44272</strain>
    </source>
</reference>
<dbReference type="AlphaFoldDB" id="A0A238YZ78"/>
<evidence type="ECO:0000313" key="3">
    <source>
        <dbReference type="EMBL" id="SNR76302.1"/>
    </source>
</evidence>
<accession>A0A238YZ78</accession>
<evidence type="ECO:0000256" key="2">
    <source>
        <dbReference type="SAM" id="Phobius"/>
    </source>
</evidence>
<organism evidence="3 4">
    <name type="scientific">Blastococcus mobilis</name>
    <dbReference type="NCBI Taxonomy" id="1938746"/>
    <lineage>
        <taxon>Bacteria</taxon>
        <taxon>Bacillati</taxon>
        <taxon>Actinomycetota</taxon>
        <taxon>Actinomycetes</taxon>
        <taxon>Geodermatophilales</taxon>
        <taxon>Geodermatophilaceae</taxon>
        <taxon>Blastococcus</taxon>
    </lineage>
</organism>
<evidence type="ECO:0000313" key="4">
    <source>
        <dbReference type="Proteomes" id="UP000198403"/>
    </source>
</evidence>
<feature type="transmembrane region" description="Helical" evidence="2">
    <location>
        <begin position="17"/>
        <end position="34"/>
    </location>
</feature>
<gene>
    <name evidence="3" type="ORF">SAMN06272737_12372</name>
</gene>
<proteinExistence type="predicted"/>
<keyword evidence="2" id="KW-1133">Transmembrane helix</keyword>
<sequence>MGLAGAGFAIRVDAEVVLRRVVLLVVFVVVRLLVPRRGRPGMDLSLVPRHGKRPHRRNV</sequence>
<evidence type="ECO:0000256" key="1">
    <source>
        <dbReference type="SAM" id="MobiDB-lite"/>
    </source>
</evidence>
<dbReference type="EMBL" id="FZNO01000023">
    <property type="protein sequence ID" value="SNR76302.1"/>
    <property type="molecule type" value="Genomic_DNA"/>
</dbReference>
<dbReference type="RefSeq" id="WP_254920768.1">
    <property type="nucleotide sequence ID" value="NZ_FZNO01000023.1"/>
</dbReference>
<dbReference type="Proteomes" id="UP000198403">
    <property type="component" value="Unassembled WGS sequence"/>
</dbReference>
<feature type="region of interest" description="Disordered" evidence="1">
    <location>
        <begin position="39"/>
        <end position="59"/>
    </location>
</feature>
<protein>
    <submittedName>
        <fullName evidence="3">Uncharacterized protein</fullName>
    </submittedName>
</protein>
<feature type="compositionally biased region" description="Basic residues" evidence="1">
    <location>
        <begin position="49"/>
        <end position="59"/>
    </location>
</feature>
<keyword evidence="2" id="KW-0472">Membrane</keyword>
<keyword evidence="2" id="KW-0812">Transmembrane</keyword>
<name>A0A238YZ78_9ACTN</name>
<keyword evidence="4" id="KW-1185">Reference proteome</keyword>